<evidence type="ECO:0000256" key="26">
    <source>
        <dbReference type="ARBA" id="ARBA00060592"/>
    </source>
</evidence>
<evidence type="ECO:0000256" key="20">
    <source>
        <dbReference type="ARBA" id="ARBA00023251"/>
    </source>
</evidence>
<dbReference type="InterPro" id="IPR001460">
    <property type="entry name" value="PCN-bd_Tpept"/>
</dbReference>
<keyword evidence="15" id="KW-0133">Cell shape</keyword>
<dbReference type="GO" id="GO:0046677">
    <property type="term" value="P:response to antibiotic"/>
    <property type="evidence" value="ECO:0007669"/>
    <property type="project" value="UniProtKB-KW"/>
</dbReference>
<dbReference type="GO" id="GO:0009002">
    <property type="term" value="F:serine-type D-Ala-D-Ala carboxypeptidase activity"/>
    <property type="evidence" value="ECO:0007669"/>
    <property type="project" value="UniProtKB-EC"/>
</dbReference>
<evidence type="ECO:0000256" key="11">
    <source>
        <dbReference type="ARBA" id="ARBA00022676"/>
    </source>
</evidence>
<dbReference type="Gene3D" id="1.10.3810.10">
    <property type="entry name" value="Biosynthetic peptidoglycan transglycosylase-like"/>
    <property type="match status" value="1"/>
</dbReference>
<comment type="subcellular location">
    <subcellularLocation>
        <location evidence="2">Cell membrane</location>
        <topology evidence="2">Single-pass type II membrane protein</topology>
    </subcellularLocation>
</comment>
<evidence type="ECO:0000256" key="15">
    <source>
        <dbReference type="ARBA" id="ARBA00022960"/>
    </source>
</evidence>
<dbReference type="InterPro" id="IPR036950">
    <property type="entry name" value="PBP_transglycosylase"/>
</dbReference>
<dbReference type="EMBL" id="FOYM01000029">
    <property type="protein sequence ID" value="SFR13820.1"/>
    <property type="molecule type" value="Genomic_DNA"/>
</dbReference>
<comment type="similarity">
    <text evidence="4">In the C-terminal section; belongs to the transpeptidase family.</text>
</comment>
<evidence type="ECO:0000259" key="28">
    <source>
        <dbReference type="Pfam" id="PF00912"/>
    </source>
</evidence>
<evidence type="ECO:0000256" key="2">
    <source>
        <dbReference type="ARBA" id="ARBA00004401"/>
    </source>
</evidence>
<evidence type="ECO:0000256" key="3">
    <source>
        <dbReference type="ARBA" id="ARBA00004752"/>
    </source>
</evidence>
<evidence type="ECO:0000256" key="8">
    <source>
        <dbReference type="ARBA" id="ARBA00022475"/>
    </source>
</evidence>
<evidence type="ECO:0000256" key="24">
    <source>
        <dbReference type="ARBA" id="ARBA00044770"/>
    </source>
</evidence>
<keyword evidence="22" id="KW-0961">Cell wall biogenesis/degradation</keyword>
<comment type="pathway">
    <text evidence="3">Cell wall biogenesis; peptidoglycan biosynthesis.</text>
</comment>
<evidence type="ECO:0000256" key="4">
    <source>
        <dbReference type="ARBA" id="ARBA00007090"/>
    </source>
</evidence>
<evidence type="ECO:0000259" key="27">
    <source>
        <dbReference type="Pfam" id="PF00905"/>
    </source>
</evidence>
<dbReference type="InterPro" id="IPR001264">
    <property type="entry name" value="Glyco_trans_51"/>
</dbReference>
<keyword evidence="10" id="KW-0645">Protease</keyword>
<evidence type="ECO:0000313" key="30">
    <source>
        <dbReference type="Proteomes" id="UP000199584"/>
    </source>
</evidence>
<keyword evidence="8" id="KW-1003">Cell membrane</keyword>
<keyword evidence="17" id="KW-0573">Peptidoglycan synthesis</keyword>
<keyword evidence="21" id="KW-0511">Multifunctional enzyme</keyword>
<dbReference type="Pfam" id="PF00912">
    <property type="entry name" value="Transgly"/>
    <property type="match status" value="1"/>
</dbReference>
<keyword evidence="18" id="KW-1133">Transmembrane helix</keyword>
<dbReference type="UniPathway" id="UPA00219"/>
<dbReference type="SUPFAM" id="SSF53955">
    <property type="entry name" value="Lysozyme-like"/>
    <property type="match status" value="1"/>
</dbReference>
<evidence type="ECO:0000256" key="14">
    <source>
        <dbReference type="ARBA" id="ARBA00022801"/>
    </source>
</evidence>
<dbReference type="Gene3D" id="3.40.710.10">
    <property type="entry name" value="DD-peptidase/beta-lactamase superfamily"/>
    <property type="match status" value="1"/>
</dbReference>
<organism evidence="29 30">
    <name type="scientific">Desulfoscipio geothermicus DSM 3669</name>
    <dbReference type="NCBI Taxonomy" id="1121426"/>
    <lineage>
        <taxon>Bacteria</taxon>
        <taxon>Bacillati</taxon>
        <taxon>Bacillota</taxon>
        <taxon>Clostridia</taxon>
        <taxon>Eubacteriales</taxon>
        <taxon>Desulfallaceae</taxon>
        <taxon>Desulfoscipio</taxon>
    </lineage>
</organism>
<comment type="similarity">
    <text evidence="5">In the N-terminal section; belongs to the glycosyltransferase 51 family.</text>
</comment>
<evidence type="ECO:0000256" key="22">
    <source>
        <dbReference type="ARBA" id="ARBA00023316"/>
    </source>
</evidence>
<keyword evidence="19" id="KW-0472">Membrane</keyword>
<comment type="catalytic activity">
    <reaction evidence="25">
        <text>[GlcNAc-(1-&gt;4)-Mur2Ac(oyl-L-Ala-gamma-D-Glu-L-Lys-D-Ala-D-Ala)](n)-di-trans,octa-cis-undecaprenyl diphosphate + beta-D-GlcNAc-(1-&gt;4)-Mur2Ac(oyl-L-Ala-gamma-D-Glu-L-Lys-D-Ala-D-Ala)-di-trans,octa-cis-undecaprenyl diphosphate = [GlcNAc-(1-&gt;4)-Mur2Ac(oyl-L-Ala-gamma-D-Glu-L-Lys-D-Ala-D-Ala)](n+1)-di-trans,octa-cis-undecaprenyl diphosphate + di-trans,octa-cis-undecaprenyl diphosphate + H(+)</text>
        <dbReference type="Rhea" id="RHEA:23708"/>
        <dbReference type="Rhea" id="RHEA-COMP:9602"/>
        <dbReference type="Rhea" id="RHEA-COMP:9603"/>
        <dbReference type="ChEBI" id="CHEBI:15378"/>
        <dbReference type="ChEBI" id="CHEBI:58405"/>
        <dbReference type="ChEBI" id="CHEBI:60033"/>
        <dbReference type="ChEBI" id="CHEBI:78435"/>
        <dbReference type="EC" id="2.4.99.28"/>
    </reaction>
</comment>
<dbReference type="OrthoDB" id="9766909at2"/>
<dbReference type="GO" id="GO:0030288">
    <property type="term" value="C:outer membrane-bounded periplasmic space"/>
    <property type="evidence" value="ECO:0007669"/>
    <property type="project" value="TreeGrafter"/>
</dbReference>
<dbReference type="Pfam" id="PF00905">
    <property type="entry name" value="Transpeptidase"/>
    <property type="match status" value="1"/>
</dbReference>
<comment type="catalytic activity">
    <reaction evidence="23">
        <text>Preferential cleavage: (Ac)2-L-Lys-D-Ala-|-D-Ala. Also transpeptidation of peptidyl-alanyl moieties that are N-acyl substituents of D-alanine.</text>
        <dbReference type="EC" id="3.4.16.4"/>
    </reaction>
</comment>
<keyword evidence="30" id="KW-1185">Reference proteome</keyword>
<evidence type="ECO:0000256" key="6">
    <source>
        <dbReference type="ARBA" id="ARBA00012448"/>
    </source>
</evidence>
<dbReference type="GO" id="GO:0071555">
    <property type="term" value="P:cell wall organization"/>
    <property type="evidence" value="ECO:0007669"/>
    <property type="project" value="UniProtKB-KW"/>
</dbReference>
<dbReference type="RefSeq" id="WP_092486180.1">
    <property type="nucleotide sequence ID" value="NZ_FOYM01000029.1"/>
</dbReference>
<evidence type="ECO:0000256" key="10">
    <source>
        <dbReference type="ARBA" id="ARBA00022670"/>
    </source>
</evidence>
<keyword evidence="16" id="KW-0735">Signal-anchor</keyword>
<evidence type="ECO:0000256" key="5">
    <source>
        <dbReference type="ARBA" id="ARBA00007739"/>
    </source>
</evidence>
<dbReference type="InterPro" id="IPR023346">
    <property type="entry name" value="Lysozyme-like_dom_sf"/>
</dbReference>
<dbReference type="GO" id="GO:0009252">
    <property type="term" value="P:peptidoglycan biosynthetic process"/>
    <property type="evidence" value="ECO:0007669"/>
    <property type="project" value="UniProtKB-UniPathway"/>
</dbReference>
<evidence type="ECO:0000256" key="9">
    <source>
        <dbReference type="ARBA" id="ARBA00022645"/>
    </source>
</evidence>
<evidence type="ECO:0000256" key="13">
    <source>
        <dbReference type="ARBA" id="ARBA00022692"/>
    </source>
</evidence>
<dbReference type="InterPro" id="IPR012338">
    <property type="entry name" value="Beta-lactam/transpept-like"/>
</dbReference>
<gene>
    <name evidence="29" type="ORF">SAMN05660706_1293</name>
</gene>
<comment type="pathway">
    <text evidence="26">Glycan biosynthesis.</text>
</comment>
<dbReference type="PANTHER" id="PTHR32282">
    <property type="entry name" value="BINDING PROTEIN TRANSPEPTIDASE, PUTATIVE-RELATED"/>
    <property type="match status" value="1"/>
</dbReference>
<dbReference type="GO" id="GO:0008955">
    <property type="term" value="F:peptidoglycan glycosyltransferase activity"/>
    <property type="evidence" value="ECO:0007669"/>
    <property type="project" value="UniProtKB-EC"/>
</dbReference>
<dbReference type="EC" id="3.4.16.4" evidence="6"/>
<comment type="function">
    <text evidence="1">Cell wall formation. Synthesis of cross-linked peptidoglycan from the lipid intermediates. The enzyme has a penicillin-insensitive transglycosylase N-terminal domain (formation of linear glycan strands) and a penicillin-sensitive transpeptidase C-terminal domain (cross-linking of the peptide subunits).</text>
</comment>
<sequence length="763" mass="84336">MSTKNKRRKRKLNPFRLVLFLIILFVLISAGAAMGIMVISIKELPAFNEKNLIPSTSTQIFDSNENLVTKIGLENRTEVSIGNVPDHVKDAFLAAEDHLFYDHHGIRIKAIIRAAMNDALHIVGVDRNFQGGSTITQQLVKLSFLSPERSIKRKIQEVILSFKMERRYSKDEILEMYLNRIYLGEGAYGIQAAAQTYFGRDTEDLSVAQAALLAGLTKSPNNYSPYRDPELAVTRRNQVLDDMYRYHFIDSPTYQEAKSEKLALKQGGPSNTRYPYPYFMDFITDQLVDMFGDEKVFNGGLRVYTTLDPEIQSYAEKAMANPANFPASQKDAQGVLQPQGAIVIMDPSTGEIKALVGGREHTHKRALNRATMSPRQPGSAIKPILAYGPAIELMGMGPASVIDDAPVTYHQYNDYSPHNYDGRYRGLITMRTALTHSVNVVAVKLLMDHVTIPEAVKFAARLNINLKPTGPAMALGGLSRGVTPMELTAAYAAFANHGIYNKPVSILRVEDQDGTTLFEAEPAPRKVMKETTAYLITDMLKSVVRSGTGTGAQIGRPAAGKTGTTDEGKDIWFAGYTPDLVGVVWIGYDSPTKMPRSYGGTYPAKIWREVMRQAHRNITPRDFTEPPGIVTATVDSKSGLLPGPNTPQEHLVTDIFAAGTVPTETDNVHVLTEVCATMGYLPNQYCPDRITRVMLKLPYTVAPSVEDYNQRVPTKICDVHGPQDLIGTGTGDGDNRPLPVDININKPDKNNDETVFENIFQGE</sequence>
<evidence type="ECO:0000256" key="12">
    <source>
        <dbReference type="ARBA" id="ARBA00022679"/>
    </source>
</evidence>
<keyword evidence="9" id="KW-0121">Carboxypeptidase</keyword>
<evidence type="ECO:0000256" key="23">
    <source>
        <dbReference type="ARBA" id="ARBA00034000"/>
    </source>
</evidence>
<evidence type="ECO:0000256" key="21">
    <source>
        <dbReference type="ARBA" id="ARBA00023268"/>
    </source>
</evidence>
<evidence type="ECO:0000256" key="19">
    <source>
        <dbReference type="ARBA" id="ARBA00023136"/>
    </source>
</evidence>
<evidence type="ECO:0000256" key="1">
    <source>
        <dbReference type="ARBA" id="ARBA00002624"/>
    </source>
</evidence>
<keyword evidence="12" id="KW-0808">Transferase</keyword>
<dbReference type="InterPro" id="IPR050396">
    <property type="entry name" value="Glycosyltr_51/Transpeptidase"/>
</dbReference>
<dbReference type="Proteomes" id="UP000199584">
    <property type="component" value="Unassembled WGS sequence"/>
</dbReference>
<evidence type="ECO:0000256" key="17">
    <source>
        <dbReference type="ARBA" id="ARBA00022984"/>
    </source>
</evidence>
<evidence type="ECO:0000256" key="18">
    <source>
        <dbReference type="ARBA" id="ARBA00022989"/>
    </source>
</evidence>
<keyword evidence="13" id="KW-0812">Transmembrane</keyword>
<reference evidence="30" key="1">
    <citation type="submission" date="2016-10" db="EMBL/GenBank/DDBJ databases">
        <authorList>
            <person name="Varghese N."/>
            <person name="Submissions S."/>
        </authorList>
    </citation>
    <scope>NUCLEOTIDE SEQUENCE [LARGE SCALE GENOMIC DNA]</scope>
    <source>
        <strain evidence="30">DSM 3669</strain>
    </source>
</reference>
<dbReference type="GO" id="GO:0005886">
    <property type="term" value="C:plasma membrane"/>
    <property type="evidence" value="ECO:0007669"/>
    <property type="project" value="UniProtKB-SubCell"/>
</dbReference>
<proteinExistence type="inferred from homology"/>
<dbReference type="AlphaFoldDB" id="A0A1I6E7W2"/>
<evidence type="ECO:0000256" key="16">
    <source>
        <dbReference type="ARBA" id="ARBA00022968"/>
    </source>
</evidence>
<dbReference type="PANTHER" id="PTHR32282:SF33">
    <property type="entry name" value="PEPTIDOGLYCAN GLYCOSYLTRANSFERASE"/>
    <property type="match status" value="1"/>
</dbReference>
<dbReference type="GO" id="GO:0006508">
    <property type="term" value="P:proteolysis"/>
    <property type="evidence" value="ECO:0007669"/>
    <property type="project" value="UniProtKB-KW"/>
</dbReference>
<accession>A0A1I6E7W2</accession>
<evidence type="ECO:0000256" key="7">
    <source>
        <dbReference type="ARBA" id="ARBA00018638"/>
    </source>
</evidence>
<feature type="domain" description="Glycosyl transferase family 51" evidence="28">
    <location>
        <begin position="66"/>
        <end position="243"/>
    </location>
</feature>
<evidence type="ECO:0000256" key="25">
    <source>
        <dbReference type="ARBA" id="ARBA00049902"/>
    </source>
</evidence>
<feature type="domain" description="Penicillin-binding protein transpeptidase" evidence="27">
    <location>
        <begin position="340"/>
        <end position="611"/>
    </location>
</feature>
<keyword evidence="14" id="KW-0378">Hydrolase</keyword>
<name>A0A1I6E7W2_9FIRM</name>
<dbReference type="NCBIfam" id="TIGR02074">
    <property type="entry name" value="PBP_1a_fam"/>
    <property type="match status" value="1"/>
</dbReference>
<dbReference type="EC" id="2.4.99.28" evidence="24"/>
<dbReference type="STRING" id="39060.SAMN05660706_1293"/>
<keyword evidence="20" id="KW-0046">Antibiotic resistance</keyword>
<dbReference type="SUPFAM" id="SSF56601">
    <property type="entry name" value="beta-lactamase/transpeptidase-like"/>
    <property type="match status" value="1"/>
</dbReference>
<dbReference type="GO" id="GO:0008360">
    <property type="term" value="P:regulation of cell shape"/>
    <property type="evidence" value="ECO:0007669"/>
    <property type="project" value="UniProtKB-KW"/>
</dbReference>
<protein>
    <recommendedName>
        <fullName evidence="7">Penicillin-binding protein 1A</fullName>
        <ecNumber evidence="24">2.4.99.28</ecNumber>
        <ecNumber evidence="6">3.4.16.4</ecNumber>
    </recommendedName>
</protein>
<dbReference type="GO" id="GO:0008658">
    <property type="term" value="F:penicillin binding"/>
    <property type="evidence" value="ECO:0007669"/>
    <property type="project" value="InterPro"/>
</dbReference>
<evidence type="ECO:0000313" key="29">
    <source>
        <dbReference type="EMBL" id="SFR13820.1"/>
    </source>
</evidence>
<keyword evidence="11" id="KW-0328">Glycosyltransferase</keyword>
<dbReference type="FunFam" id="1.10.3810.10:FF:000001">
    <property type="entry name" value="Penicillin-binding protein 1A"/>
    <property type="match status" value="1"/>
</dbReference>